<dbReference type="EMBL" id="BAAAQD010000016">
    <property type="protein sequence ID" value="GAA1542545.1"/>
    <property type="molecule type" value="Genomic_DNA"/>
</dbReference>
<keyword evidence="1" id="KW-0472">Membrane</keyword>
<evidence type="ECO:0000313" key="2">
    <source>
        <dbReference type="EMBL" id="GAA1542545.1"/>
    </source>
</evidence>
<keyword evidence="3" id="KW-1185">Reference proteome</keyword>
<comment type="caution">
    <text evidence="2">The sequence shown here is derived from an EMBL/GenBank/DDBJ whole genome shotgun (WGS) entry which is preliminary data.</text>
</comment>
<proteinExistence type="predicted"/>
<feature type="transmembrane region" description="Helical" evidence="1">
    <location>
        <begin position="77"/>
        <end position="94"/>
    </location>
</feature>
<evidence type="ECO:0000313" key="3">
    <source>
        <dbReference type="Proteomes" id="UP001501470"/>
    </source>
</evidence>
<feature type="transmembrane region" description="Helical" evidence="1">
    <location>
        <begin position="52"/>
        <end position="70"/>
    </location>
</feature>
<feature type="transmembrane region" description="Helical" evidence="1">
    <location>
        <begin position="172"/>
        <end position="191"/>
    </location>
</feature>
<organism evidence="2 3">
    <name type="scientific">Dactylosporangium maewongense</name>
    <dbReference type="NCBI Taxonomy" id="634393"/>
    <lineage>
        <taxon>Bacteria</taxon>
        <taxon>Bacillati</taxon>
        <taxon>Actinomycetota</taxon>
        <taxon>Actinomycetes</taxon>
        <taxon>Micromonosporales</taxon>
        <taxon>Micromonosporaceae</taxon>
        <taxon>Dactylosporangium</taxon>
    </lineage>
</organism>
<feature type="transmembrane region" description="Helical" evidence="1">
    <location>
        <begin position="114"/>
        <end position="134"/>
    </location>
</feature>
<protein>
    <recommendedName>
        <fullName evidence="4">Integral membrane protein</fullName>
    </recommendedName>
</protein>
<keyword evidence="1" id="KW-0812">Transmembrane</keyword>
<gene>
    <name evidence="2" type="ORF">GCM10009827_072670</name>
</gene>
<feature type="transmembrane region" description="Helical" evidence="1">
    <location>
        <begin position="146"/>
        <end position="166"/>
    </location>
</feature>
<keyword evidence="1" id="KW-1133">Transmembrane helix</keyword>
<evidence type="ECO:0008006" key="4">
    <source>
        <dbReference type="Google" id="ProtNLM"/>
    </source>
</evidence>
<evidence type="ECO:0000256" key="1">
    <source>
        <dbReference type="SAM" id="Phobius"/>
    </source>
</evidence>
<dbReference type="Proteomes" id="UP001501470">
    <property type="component" value="Unassembled WGS sequence"/>
</dbReference>
<dbReference type="RefSeq" id="WP_344507243.1">
    <property type="nucleotide sequence ID" value="NZ_BAAAQD010000016.1"/>
</dbReference>
<name>A0ABN2BJX3_9ACTN</name>
<accession>A0ABN2BJX3</accession>
<sequence>MTEPDDVDLGRVWVGVAAQVWRRRPGPVERLAGRLLRSAGLARALVTTPSLLLGWVIATVVVLAAGVLATRGTGTPYVALCAPAVAAAGIAYAYGPGIDPAWELSCSMAVSDRLVLLVRALAVFGLNALLGLGASVASGTATAVTFGWLVPMTAVCALALAAATLARSANAGVAAGVAGWVITVLSGRVAAGRMTAAITEAALVVPYLTVAACCAAVALFATRITREAS</sequence>
<feature type="transmembrane region" description="Helical" evidence="1">
    <location>
        <begin position="203"/>
        <end position="224"/>
    </location>
</feature>
<reference evidence="2 3" key="1">
    <citation type="journal article" date="2019" name="Int. J. Syst. Evol. Microbiol.">
        <title>The Global Catalogue of Microorganisms (GCM) 10K type strain sequencing project: providing services to taxonomists for standard genome sequencing and annotation.</title>
        <authorList>
            <consortium name="The Broad Institute Genomics Platform"/>
            <consortium name="The Broad Institute Genome Sequencing Center for Infectious Disease"/>
            <person name="Wu L."/>
            <person name="Ma J."/>
        </authorList>
    </citation>
    <scope>NUCLEOTIDE SEQUENCE [LARGE SCALE GENOMIC DNA]</scope>
    <source>
        <strain evidence="2 3">JCM 15933</strain>
    </source>
</reference>